<dbReference type="AlphaFoldDB" id="A0A6A7N8K5"/>
<feature type="transmembrane region" description="Helical" evidence="1">
    <location>
        <begin position="179"/>
        <end position="202"/>
    </location>
</feature>
<feature type="transmembrane region" description="Helical" evidence="1">
    <location>
        <begin position="250"/>
        <end position="275"/>
    </location>
</feature>
<keyword evidence="1" id="KW-0812">Transmembrane</keyword>
<evidence type="ECO:0000313" key="3">
    <source>
        <dbReference type="Proteomes" id="UP000440498"/>
    </source>
</evidence>
<evidence type="ECO:0000256" key="1">
    <source>
        <dbReference type="SAM" id="Phobius"/>
    </source>
</evidence>
<keyword evidence="1" id="KW-0472">Membrane</keyword>
<feature type="transmembrane region" description="Helical" evidence="1">
    <location>
        <begin position="29"/>
        <end position="56"/>
    </location>
</feature>
<name>A0A6A7N8K5_9BURK</name>
<dbReference type="Proteomes" id="UP000440498">
    <property type="component" value="Unassembled WGS sequence"/>
</dbReference>
<dbReference type="InterPro" id="IPR018750">
    <property type="entry name" value="DUF2306_membrane"/>
</dbReference>
<accession>A0A6A7N8K5</accession>
<feature type="transmembrane region" description="Helical" evidence="1">
    <location>
        <begin position="147"/>
        <end position="167"/>
    </location>
</feature>
<feature type="transmembrane region" description="Helical" evidence="1">
    <location>
        <begin position="118"/>
        <end position="135"/>
    </location>
</feature>
<keyword evidence="1" id="KW-1133">Transmembrane helix</keyword>
<sequence length="279" mass="29764">MTSENYSAAALLPPFSMQRRAAGTLARAVQLWFAVTVAGQLMFAAYAIVLYGGAALRGDMAGWNAVMTHGHVPGDTAGNAAIVAHLLLAVVIMLSGALQLLPQVRARAPRLHRVNGRLYVAGAVIASVSGMYMLWWRGTVGDLTQHLGTTLNGLLILLFAGLAVQRARTRDLAAHRRWALRLFLAVGGVWFFRVGLMFWIAVHGGPSGFDAATFRGPFLSFLAFAQCLLPLAVLELYLRCRLRGAAAQYGVAALLAGLTVAMGVGVAVATAGMWLPRMH</sequence>
<evidence type="ECO:0000313" key="2">
    <source>
        <dbReference type="EMBL" id="MQA41383.1"/>
    </source>
</evidence>
<protein>
    <submittedName>
        <fullName evidence="2">DUF2306 domain-containing protein</fullName>
    </submittedName>
</protein>
<reference evidence="2 3" key="1">
    <citation type="submission" date="2019-10" db="EMBL/GenBank/DDBJ databases">
        <title>Two novel species isolated from a subtropical stream in China.</title>
        <authorList>
            <person name="Lu H."/>
        </authorList>
    </citation>
    <scope>NUCLEOTIDE SEQUENCE [LARGE SCALE GENOMIC DNA]</scope>
    <source>
        <strain evidence="2 3">FT29W</strain>
    </source>
</reference>
<proteinExistence type="predicted"/>
<keyword evidence="3" id="KW-1185">Reference proteome</keyword>
<gene>
    <name evidence="2" type="ORF">GEV02_24875</name>
</gene>
<dbReference type="Pfam" id="PF10067">
    <property type="entry name" value="DUF2306"/>
    <property type="match status" value="1"/>
</dbReference>
<dbReference type="EMBL" id="WHUG01000013">
    <property type="protein sequence ID" value="MQA41383.1"/>
    <property type="molecule type" value="Genomic_DNA"/>
</dbReference>
<feature type="transmembrane region" description="Helical" evidence="1">
    <location>
        <begin position="76"/>
        <end position="98"/>
    </location>
</feature>
<feature type="transmembrane region" description="Helical" evidence="1">
    <location>
        <begin position="214"/>
        <end position="238"/>
    </location>
</feature>
<dbReference type="RefSeq" id="WP_152840629.1">
    <property type="nucleotide sequence ID" value="NZ_WHUG01000013.1"/>
</dbReference>
<organism evidence="2 3">
    <name type="scientific">Rugamonas aquatica</name>
    <dbReference type="NCBI Taxonomy" id="2743357"/>
    <lineage>
        <taxon>Bacteria</taxon>
        <taxon>Pseudomonadati</taxon>
        <taxon>Pseudomonadota</taxon>
        <taxon>Betaproteobacteria</taxon>
        <taxon>Burkholderiales</taxon>
        <taxon>Oxalobacteraceae</taxon>
        <taxon>Telluria group</taxon>
        <taxon>Rugamonas</taxon>
    </lineage>
</organism>
<comment type="caution">
    <text evidence="2">The sequence shown here is derived from an EMBL/GenBank/DDBJ whole genome shotgun (WGS) entry which is preliminary data.</text>
</comment>